<feature type="region of interest" description="Disordered" evidence="4">
    <location>
        <begin position="317"/>
        <end position="365"/>
    </location>
</feature>
<sequence>MWSTGGDMLTVYLLFHGGIDVPPTTFFTKNEIELTRGHGWKLLKPRAEANALFRTTLNNSTASLKLLSRRLGSAVEKARPYYEAREAARRTQLDCHWAAVQFQRASVLHQNARETIRLAEERFLPRQSDADQQPPPPPQYQFDSAWQELLNHATMKLLEAEQLKHASESEHLRRANTFAKAQAKLKHLERSLERSVARARPYFEQREVVQQELLRQKATIQQLQRTLGAAKSRYSSSLRELESISEQIHERRRMRELKPDLVSMDLGAAELDAGIELDGESATSDYQEDFRLSQEQQYWAEVREQIEAMSAGMYAGRGAAAPAGPQAPPAEPPSAAPRRRRTLSEPGGGRLGSGGERRRPPSAGW</sequence>
<dbReference type="PANTHER" id="PTHR19423">
    <property type="entry name" value="SH3 DOMAIN-BINDING PROTEIN 5"/>
    <property type="match status" value="1"/>
</dbReference>
<keyword evidence="6" id="KW-1185">Reference proteome</keyword>
<protein>
    <submittedName>
        <fullName evidence="5">SH3 domain-binding protein 5</fullName>
    </submittedName>
</protein>
<feature type="compositionally biased region" description="Pro residues" evidence="4">
    <location>
        <begin position="325"/>
        <end position="335"/>
    </location>
</feature>
<dbReference type="GO" id="GO:0005737">
    <property type="term" value="C:cytoplasm"/>
    <property type="evidence" value="ECO:0007669"/>
    <property type="project" value="TreeGrafter"/>
</dbReference>
<dbReference type="AlphaFoldDB" id="A0A6A4VY58"/>
<dbReference type="GO" id="GO:0035556">
    <property type="term" value="P:intracellular signal transduction"/>
    <property type="evidence" value="ECO:0007669"/>
    <property type="project" value="InterPro"/>
</dbReference>
<dbReference type="PANTHER" id="PTHR19423:SF1">
    <property type="entry name" value="SH3 DOMAIN-BINDING PROTEIN 5"/>
    <property type="match status" value="1"/>
</dbReference>
<comment type="similarity">
    <text evidence="1">Belongs to the SH3BP5 family.</text>
</comment>
<evidence type="ECO:0000256" key="3">
    <source>
        <dbReference type="SAM" id="Coils"/>
    </source>
</evidence>
<feature type="coiled-coil region" evidence="3">
    <location>
        <begin position="178"/>
        <end position="226"/>
    </location>
</feature>
<dbReference type="Pfam" id="PF05276">
    <property type="entry name" value="SH3BP5"/>
    <property type="match status" value="1"/>
</dbReference>
<accession>A0A6A4VY58</accession>
<dbReference type="Proteomes" id="UP000440578">
    <property type="component" value="Unassembled WGS sequence"/>
</dbReference>
<evidence type="ECO:0000313" key="5">
    <source>
        <dbReference type="EMBL" id="KAF0299115.1"/>
    </source>
</evidence>
<proteinExistence type="inferred from homology"/>
<gene>
    <name evidence="5" type="primary">pcs_1</name>
    <name evidence="5" type="ORF">FJT64_003624</name>
</gene>
<evidence type="ECO:0000256" key="1">
    <source>
        <dbReference type="ARBA" id="ARBA00007796"/>
    </source>
</evidence>
<evidence type="ECO:0000256" key="4">
    <source>
        <dbReference type="SAM" id="MobiDB-lite"/>
    </source>
</evidence>
<dbReference type="InterPro" id="IPR007940">
    <property type="entry name" value="SH3BP5"/>
</dbReference>
<evidence type="ECO:0000313" key="6">
    <source>
        <dbReference type="Proteomes" id="UP000440578"/>
    </source>
</evidence>
<name>A0A6A4VY58_AMPAM</name>
<keyword evidence="2 3" id="KW-0175">Coiled coil</keyword>
<reference evidence="5 6" key="1">
    <citation type="submission" date="2019-07" db="EMBL/GenBank/DDBJ databases">
        <title>Draft genome assembly of a fouling barnacle, Amphibalanus amphitrite (Darwin, 1854): The first reference genome for Thecostraca.</title>
        <authorList>
            <person name="Kim W."/>
        </authorList>
    </citation>
    <scope>NUCLEOTIDE SEQUENCE [LARGE SCALE GENOMIC DNA]</scope>
    <source>
        <strain evidence="5">SNU_AA5</strain>
        <tissue evidence="5">Soma without cirri and trophi</tissue>
    </source>
</reference>
<organism evidence="5 6">
    <name type="scientific">Amphibalanus amphitrite</name>
    <name type="common">Striped barnacle</name>
    <name type="synonym">Balanus amphitrite</name>
    <dbReference type="NCBI Taxonomy" id="1232801"/>
    <lineage>
        <taxon>Eukaryota</taxon>
        <taxon>Metazoa</taxon>
        <taxon>Ecdysozoa</taxon>
        <taxon>Arthropoda</taxon>
        <taxon>Crustacea</taxon>
        <taxon>Multicrustacea</taxon>
        <taxon>Cirripedia</taxon>
        <taxon>Thoracica</taxon>
        <taxon>Thoracicalcarea</taxon>
        <taxon>Balanomorpha</taxon>
        <taxon>Balanoidea</taxon>
        <taxon>Balanidae</taxon>
        <taxon>Amphibalaninae</taxon>
        <taxon>Amphibalanus</taxon>
    </lineage>
</organism>
<dbReference type="EMBL" id="VIIS01001393">
    <property type="protein sequence ID" value="KAF0299115.1"/>
    <property type="molecule type" value="Genomic_DNA"/>
</dbReference>
<dbReference type="GO" id="GO:0004860">
    <property type="term" value="F:protein kinase inhibitor activity"/>
    <property type="evidence" value="ECO:0007669"/>
    <property type="project" value="TreeGrafter"/>
</dbReference>
<comment type="caution">
    <text evidence="5">The sequence shown here is derived from an EMBL/GenBank/DDBJ whole genome shotgun (WGS) entry which is preliminary data.</text>
</comment>
<evidence type="ECO:0000256" key="2">
    <source>
        <dbReference type="ARBA" id="ARBA00023054"/>
    </source>
</evidence>
<dbReference type="OrthoDB" id="446789at2759"/>